<evidence type="ECO:0008006" key="4">
    <source>
        <dbReference type="Google" id="ProtNLM"/>
    </source>
</evidence>
<gene>
    <name evidence="2" type="ORF">DLJ74_07275</name>
</gene>
<reference evidence="2 3" key="1">
    <citation type="submission" date="2018-05" db="EMBL/GenBank/DDBJ databases">
        <title>Genomic analysis of Gracilibacillus dipsosauri DD1 reveals novel features of a salt-tolerant amylase.</title>
        <authorList>
            <person name="Deutch C.E."/>
            <person name="Yang S."/>
        </authorList>
    </citation>
    <scope>NUCLEOTIDE SEQUENCE [LARGE SCALE GENOMIC DNA]</scope>
    <source>
        <strain evidence="2 3">DD1</strain>
    </source>
</reference>
<name>A0A317KZN5_9BACI</name>
<dbReference type="EMBL" id="QGTD01000008">
    <property type="protein sequence ID" value="PWU68250.1"/>
    <property type="molecule type" value="Genomic_DNA"/>
</dbReference>
<keyword evidence="1" id="KW-0732">Signal</keyword>
<dbReference type="AlphaFoldDB" id="A0A317KZN5"/>
<comment type="caution">
    <text evidence="2">The sequence shown here is derived from an EMBL/GenBank/DDBJ whole genome shotgun (WGS) entry which is preliminary data.</text>
</comment>
<dbReference type="Proteomes" id="UP000245624">
    <property type="component" value="Unassembled WGS sequence"/>
</dbReference>
<keyword evidence="3" id="KW-1185">Reference proteome</keyword>
<organism evidence="2 3">
    <name type="scientific">Gracilibacillus dipsosauri</name>
    <dbReference type="NCBI Taxonomy" id="178340"/>
    <lineage>
        <taxon>Bacteria</taxon>
        <taxon>Bacillati</taxon>
        <taxon>Bacillota</taxon>
        <taxon>Bacilli</taxon>
        <taxon>Bacillales</taxon>
        <taxon>Bacillaceae</taxon>
        <taxon>Gracilibacillus</taxon>
    </lineage>
</organism>
<protein>
    <recommendedName>
        <fullName evidence="4">Lipoprotein</fullName>
    </recommendedName>
</protein>
<evidence type="ECO:0000313" key="2">
    <source>
        <dbReference type="EMBL" id="PWU68250.1"/>
    </source>
</evidence>
<feature type="chain" id="PRO_5016281956" description="Lipoprotein" evidence="1">
    <location>
        <begin position="22"/>
        <end position="200"/>
    </location>
</feature>
<dbReference type="OrthoDB" id="2456338at2"/>
<evidence type="ECO:0000313" key="3">
    <source>
        <dbReference type="Proteomes" id="UP000245624"/>
    </source>
</evidence>
<sequence>MKFVLKLLWFMSTLCMVISCSTEETHKEKEENVIVQANLTAKENGILTTTTDQFLITDFNLIGEDNKVSIRFEKYKSGKLIKKWDSISTEKIGDGTIVLTFSTNSEDGNQLEIRSGIISKGSTSSNIMYDHLKYSESEYLLGLSDSPLLMEQKVKEEMLIGSFLFQIEGDSIESPRPEFYQSLKENLDEYDVVYLIWAEF</sequence>
<accession>A0A317KZN5</accession>
<feature type="signal peptide" evidence="1">
    <location>
        <begin position="1"/>
        <end position="21"/>
    </location>
</feature>
<proteinExistence type="predicted"/>
<evidence type="ECO:0000256" key="1">
    <source>
        <dbReference type="SAM" id="SignalP"/>
    </source>
</evidence>
<dbReference type="RefSeq" id="WP_109983971.1">
    <property type="nucleotide sequence ID" value="NZ_QGTD01000008.1"/>
</dbReference>
<dbReference type="PROSITE" id="PS51257">
    <property type="entry name" value="PROKAR_LIPOPROTEIN"/>
    <property type="match status" value="1"/>
</dbReference>